<dbReference type="NCBIfam" id="NF003439">
    <property type="entry name" value="PRK04968.1"/>
    <property type="match status" value="1"/>
</dbReference>
<dbReference type="InterPro" id="IPR038228">
    <property type="entry name" value="Syd_sf"/>
</dbReference>
<dbReference type="EMBL" id="CP039852">
    <property type="protein sequence ID" value="QCZ94333.1"/>
    <property type="molecule type" value="Genomic_DNA"/>
</dbReference>
<keyword evidence="5" id="KW-1185">Reference proteome</keyword>
<evidence type="ECO:0000256" key="1">
    <source>
        <dbReference type="ARBA" id="ARBA00022475"/>
    </source>
</evidence>
<evidence type="ECO:0000313" key="4">
    <source>
        <dbReference type="EMBL" id="QCZ94333.1"/>
    </source>
</evidence>
<dbReference type="AlphaFoldDB" id="A0A5B7YG88"/>
<dbReference type="InterPro" id="IPR037883">
    <property type="entry name" value="Knr4/Smi1-like_sf"/>
</dbReference>
<accession>A0A5B7YG88</accession>
<dbReference type="OrthoDB" id="5599437at2"/>
<dbReference type="Gene3D" id="3.40.1580.20">
    <property type="entry name" value="Syd protein"/>
    <property type="match status" value="1"/>
</dbReference>
<dbReference type="CDD" id="cd16323">
    <property type="entry name" value="Syd"/>
    <property type="match status" value="1"/>
</dbReference>
<dbReference type="InterPro" id="IPR009948">
    <property type="entry name" value="Syd"/>
</dbReference>
<evidence type="ECO:0000313" key="5">
    <source>
        <dbReference type="Proteomes" id="UP000304912"/>
    </source>
</evidence>
<dbReference type="KEGG" id="salk:FBQ74_13005"/>
<dbReference type="GO" id="GO:0009898">
    <property type="term" value="C:cytoplasmic side of plasma membrane"/>
    <property type="evidence" value="ECO:0007669"/>
    <property type="project" value="InterPro"/>
</dbReference>
<dbReference type="RefSeq" id="WP_139757073.1">
    <property type="nucleotide sequence ID" value="NZ_CP039852.1"/>
</dbReference>
<sequence>MANQIEASLDALMDTLVSELACQPLTAEYEPDWPSPCYETQSSQTLEDGQVVNWKPVRQDSKNNFSKLEDALEITLDSQFKTFFTRYYAFNITAAASQGPCELLQVVSDDDFARLQENLIGHILMKRRLRQPETLFFGLTDDDSLILSVKNDTGEVVLEKVGKKGEEILADDLSAFISSLKIS</sequence>
<gene>
    <name evidence="4" type="ORF">FBQ74_13005</name>
</gene>
<evidence type="ECO:0000256" key="3">
    <source>
        <dbReference type="ARBA" id="ARBA00023136"/>
    </source>
</evidence>
<keyword evidence="2" id="KW-0997">Cell inner membrane</keyword>
<keyword evidence="3" id="KW-0472">Membrane</keyword>
<organism evidence="4 5">
    <name type="scientific">Salinimonas iocasae</name>
    <dbReference type="NCBI Taxonomy" id="2572577"/>
    <lineage>
        <taxon>Bacteria</taxon>
        <taxon>Pseudomonadati</taxon>
        <taxon>Pseudomonadota</taxon>
        <taxon>Gammaproteobacteria</taxon>
        <taxon>Alteromonadales</taxon>
        <taxon>Alteromonadaceae</taxon>
        <taxon>Alteromonas/Salinimonas group</taxon>
        <taxon>Salinimonas</taxon>
    </lineage>
</organism>
<dbReference type="Proteomes" id="UP000304912">
    <property type="component" value="Chromosome"/>
</dbReference>
<keyword evidence="1" id="KW-1003">Cell membrane</keyword>
<dbReference type="SUPFAM" id="SSF160631">
    <property type="entry name" value="SMI1/KNR4-like"/>
    <property type="match status" value="1"/>
</dbReference>
<evidence type="ECO:0000256" key="2">
    <source>
        <dbReference type="ARBA" id="ARBA00022519"/>
    </source>
</evidence>
<reference evidence="4 5" key="1">
    <citation type="submission" date="2019-04" db="EMBL/GenBank/DDBJ databases">
        <title>Salinimonas iocasae sp. nov., a halophilic bacterium isolated from the outer tube casing of tubeworms in Okinawa Trough.</title>
        <authorList>
            <person name="Zhang H."/>
            <person name="Wang H."/>
            <person name="Li C."/>
        </authorList>
    </citation>
    <scope>NUCLEOTIDE SEQUENCE [LARGE SCALE GENOMIC DNA]</scope>
    <source>
        <strain evidence="4 5">KX18D6</strain>
    </source>
</reference>
<protein>
    <submittedName>
        <fullName evidence="4">SecY-interacting protein</fullName>
    </submittedName>
</protein>
<dbReference type="Pfam" id="PF07348">
    <property type="entry name" value="Syd"/>
    <property type="match status" value="1"/>
</dbReference>
<proteinExistence type="predicted"/>
<name>A0A5B7YG88_9ALTE</name>